<evidence type="ECO:0000313" key="1">
    <source>
        <dbReference type="EMBL" id="RNA10755.1"/>
    </source>
</evidence>
<gene>
    <name evidence="1" type="ORF">BpHYR1_002716</name>
</gene>
<proteinExistence type="predicted"/>
<comment type="caution">
    <text evidence="1">The sequence shown here is derived from an EMBL/GenBank/DDBJ whole genome shotgun (WGS) entry which is preliminary data.</text>
</comment>
<name>A0A3M7QIG0_BRAPC</name>
<keyword evidence="2" id="KW-1185">Reference proteome</keyword>
<sequence>MPFLAKEEYRICIENLPLYLFCSKVYRFGELKNLIDKSNIAKLSTDFFYITIVSKSLKKISNVNYIAKK</sequence>
<protein>
    <submittedName>
        <fullName evidence="1">Uncharacterized protein</fullName>
    </submittedName>
</protein>
<dbReference type="AlphaFoldDB" id="A0A3M7QIG0"/>
<reference evidence="1 2" key="1">
    <citation type="journal article" date="2018" name="Sci. Rep.">
        <title>Genomic signatures of local adaptation to the degree of environmental predictability in rotifers.</title>
        <authorList>
            <person name="Franch-Gras L."/>
            <person name="Hahn C."/>
            <person name="Garcia-Roger E.M."/>
            <person name="Carmona M.J."/>
            <person name="Serra M."/>
            <person name="Gomez A."/>
        </authorList>
    </citation>
    <scope>NUCLEOTIDE SEQUENCE [LARGE SCALE GENOMIC DNA]</scope>
    <source>
        <strain evidence="1">HYR1</strain>
    </source>
</reference>
<dbReference type="EMBL" id="REGN01006122">
    <property type="protein sequence ID" value="RNA10755.1"/>
    <property type="molecule type" value="Genomic_DNA"/>
</dbReference>
<accession>A0A3M7QIG0</accession>
<organism evidence="1 2">
    <name type="scientific">Brachionus plicatilis</name>
    <name type="common">Marine rotifer</name>
    <name type="synonym">Brachionus muelleri</name>
    <dbReference type="NCBI Taxonomy" id="10195"/>
    <lineage>
        <taxon>Eukaryota</taxon>
        <taxon>Metazoa</taxon>
        <taxon>Spiralia</taxon>
        <taxon>Gnathifera</taxon>
        <taxon>Rotifera</taxon>
        <taxon>Eurotatoria</taxon>
        <taxon>Monogononta</taxon>
        <taxon>Pseudotrocha</taxon>
        <taxon>Ploima</taxon>
        <taxon>Brachionidae</taxon>
        <taxon>Brachionus</taxon>
    </lineage>
</organism>
<dbReference type="Proteomes" id="UP000276133">
    <property type="component" value="Unassembled WGS sequence"/>
</dbReference>
<evidence type="ECO:0000313" key="2">
    <source>
        <dbReference type="Proteomes" id="UP000276133"/>
    </source>
</evidence>